<sequence length="99" mass="11274">REVKEVYEISNAQKASTVASMPNSNSKANSSKYGSCKYKEENKSVGNWQTDFDDSSSEFSESSNSNRASSYKNRTRKRQQSRNYERPQGSKDNSLSIRE</sequence>
<organism evidence="1 2">
    <name type="scientific">Scutellospora calospora</name>
    <dbReference type="NCBI Taxonomy" id="85575"/>
    <lineage>
        <taxon>Eukaryota</taxon>
        <taxon>Fungi</taxon>
        <taxon>Fungi incertae sedis</taxon>
        <taxon>Mucoromycota</taxon>
        <taxon>Glomeromycotina</taxon>
        <taxon>Glomeromycetes</taxon>
        <taxon>Diversisporales</taxon>
        <taxon>Gigasporaceae</taxon>
        <taxon>Scutellospora</taxon>
    </lineage>
</organism>
<keyword evidence="2" id="KW-1185">Reference proteome</keyword>
<dbReference type="EMBL" id="CAJVPM010025085">
    <property type="protein sequence ID" value="CAG8656341.1"/>
    <property type="molecule type" value="Genomic_DNA"/>
</dbReference>
<evidence type="ECO:0000313" key="2">
    <source>
        <dbReference type="Proteomes" id="UP000789860"/>
    </source>
</evidence>
<comment type="caution">
    <text evidence="1">The sequence shown here is derived from an EMBL/GenBank/DDBJ whole genome shotgun (WGS) entry which is preliminary data.</text>
</comment>
<evidence type="ECO:0000313" key="1">
    <source>
        <dbReference type="EMBL" id="CAG8656341.1"/>
    </source>
</evidence>
<dbReference type="Proteomes" id="UP000789860">
    <property type="component" value="Unassembled WGS sequence"/>
</dbReference>
<reference evidence="1" key="1">
    <citation type="submission" date="2021-06" db="EMBL/GenBank/DDBJ databases">
        <authorList>
            <person name="Kallberg Y."/>
            <person name="Tangrot J."/>
            <person name="Rosling A."/>
        </authorList>
    </citation>
    <scope>NUCLEOTIDE SEQUENCE</scope>
    <source>
        <strain evidence="1">AU212A</strain>
    </source>
</reference>
<accession>A0ACA9NM88</accession>
<protein>
    <submittedName>
        <fullName evidence="1">244_t:CDS:1</fullName>
    </submittedName>
</protein>
<proteinExistence type="predicted"/>
<feature type="non-terminal residue" evidence="1">
    <location>
        <position position="1"/>
    </location>
</feature>
<name>A0ACA9NM88_9GLOM</name>
<gene>
    <name evidence="1" type="ORF">SCALOS_LOCUS8860</name>
</gene>
<feature type="non-terminal residue" evidence="1">
    <location>
        <position position="99"/>
    </location>
</feature>